<accession>A0AAW1X3Y1</accession>
<evidence type="ECO:0000256" key="6">
    <source>
        <dbReference type="ARBA" id="ARBA00022825"/>
    </source>
</evidence>
<dbReference type="EMBL" id="JBEDUW010000004">
    <property type="protein sequence ID" value="KAK9931621.1"/>
    <property type="molecule type" value="Genomic_DNA"/>
</dbReference>
<keyword evidence="10" id="KW-1185">Reference proteome</keyword>
<dbReference type="GO" id="GO:0004252">
    <property type="term" value="F:serine-type endopeptidase activity"/>
    <property type="evidence" value="ECO:0007669"/>
    <property type="project" value="InterPro"/>
</dbReference>
<evidence type="ECO:0000256" key="2">
    <source>
        <dbReference type="ARBA" id="ARBA00011073"/>
    </source>
</evidence>
<evidence type="ECO:0000256" key="4">
    <source>
        <dbReference type="ARBA" id="ARBA00022729"/>
    </source>
</evidence>
<dbReference type="Proteomes" id="UP001457282">
    <property type="component" value="Unassembled WGS sequence"/>
</dbReference>
<comment type="similarity">
    <text evidence="2 7">Belongs to the peptidase S8 family.</text>
</comment>
<dbReference type="InterPro" id="IPR000209">
    <property type="entry name" value="Peptidase_S8/S53_dom"/>
</dbReference>
<keyword evidence="3" id="KW-0645">Protease</keyword>
<feature type="domain" description="Peptidase S8/S53" evidence="8">
    <location>
        <begin position="121"/>
        <end position="238"/>
    </location>
</feature>
<protein>
    <recommendedName>
        <fullName evidence="8">Peptidase S8/S53 domain-containing protein</fullName>
    </recommendedName>
</protein>
<keyword evidence="4" id="KW-0732">Signal</keyword>
<dbReference type="InterPro" id="IPR045051">
    <property type="entry name" value="SBT"/>
</dbReference>
<reference evidence="9 10" key="1">
    <citation type="journal article" date="2023" name="G3 (Bethesda)">
        <title>A chromosome-length genome assembly and annotation of blackberry (Rubus argutus, cv. 'Hillquist').</title>
        <authorList>
            <person name="Bruna T."/>
            <person name="Aryal R."/>
            <person name="Dudchenko O."/>
            <person name="Sargent D.J."/>
            <person name="Mead D."/>
            <person name="Buti M."/>
            <person name="Cavallini A."/>
            <person name="Hytonen T."/>
            <person name="Andres J."/>
            <person name="Pham M."/>
            <person name="Weisz D."/>
            <person name="Mascagni F."/>
            <person name="Usai G."/>
            <person name="Natali L."/>
            <person name="Bassil N."/>
            <person name="Fernandez G.E."/>
            <person name="Lomsadze A."/>
            <person name="Armour M."/>
            <person name="Olukolu B."/>
            <person name="Poorten T."/>
            <person name="Britton C."/>
            <person name="Davik J."/>
            <person name="Ashrafi H."/>
            <person name="Aiden E.L."/>
            <person name="Borodovsky M."/>
            <person name="Worthington M."/>
        </authorList>
    </citation>
    <scope>NUCLEOTIDE SEQUENCE [LARGE SCALE GENOMIC DNA]</scope>
    <source>
        <strain evidence="9">PI 553951</strain>
    </source>
</reference>
<comment type="subcellular location">
    <subcellularLocation>
        <location evidence="1">Secreted</location>
    </subcellularLocation>
</comment>
<dbReference type="SUPFAM" id="SSF52743">
    <property type="entry name" value="Subtilisin-like"/>
    <property type="match status" value="1"/>
</dbReference>
<dbReference type="CDD" id="cd02120">
    <property type="entry name" value="PA_subtilisin_like"/>
    <property type="match status" value="1"/>
</dbReference>
<proteinExistence type="inferred from homology"/>
<evidence type="ECO:0000256" key="3">
    <source>
        <dbReference type="ARBA" id="ARBA00022670"/>
    </source>
</evidence>
<dbReference type="PROSITE" id="PS51892">
    <property type="entry name" value="SUBTILASE"/>
    <property type="match status" value="1"/>
</dbReference>
<dbReference type="InterPro" id="IPR036852">
    <property type="entry name" value="Peptidase_S8/S53_dom_sf"/>
</dbReference>
<dbReference type="Gene3D" id="3.40.50.200">
    <property type="entry name" value="Peptidase S8/S53 domain"/>
    <property type="match status" value="1"/>
</dbReference>
<name>A0AAW1X3Y1_RUBAR</name>
<sequence length="311" mass="33053">MTADTKTISLGNGKILPGLGLSPSTQLNRTYTLVAANDVLLDSSVVKYSPSDCQRPEVLNKKLIEGNILLCGYSFNFVVGTKFDPVPVGIPGIVITDVSKSMDLIDYYNISTSRDWTGRVKSFKAVGSIGDGLMPILHKSAPQVAIFSARGPNIKDFSFQDADLLKPDILAPGSLIWAAWSPNGTDEPDYVGEGFAMISGTSMAAPHIAGIAALIKQKHPHWSPAAIKSALMTTSTTMDRAGNPLQAQQTSETQGINSLIAAPKPVPGFAPHTSLLKATVNFDASFLHRPQLCPHLLDSSCTSSLAFCVAL</sequence>
<dbReference type="AlphaFoldDB" id="A0AAW1X3Y1"/>
<keyword evidence="5" id="KW-0378">Hydrolase</keyword>
<evidence type="ECO:0000313" key="9">
    <source>
        <dbReference type="EMBL" id="KAK9931621.1"/>
    </source>
</evidence>
<dbReference type="Gene3D" id="3.50.30.30">
    <property type="match status" value="1"/>
</dbReference>
<dbReference type="PANTHER" id="PTHR10795">
    <property type="entry name" value="PROPROTEIN CONVERTASE SUBTILISIN/KEXIN"/>
    <property type="match status" value="1"/>
</dbReference>
<dbReference type="PROSITE" id="PS00138">
    <property type="entry name" value="SUBTILASE_SER"/>
    <property type="match status" value="1"/>
</dbReference>
<dbReference type="Pfam" id="PF00082">
    <property type="entry name" value="Peptidase_S8"/>
    <property type="match status" value="1"/>
</dbReference>
<evidence type="ECO:0000256" key="7">
    <source>
        <dbReference type="PROSITE-ProRule" id="PRU01240"/>
    </source>
</evidence>
<dbReference type="GO" id="GO:0006508">
    <property type="term" value="P:proteolysis"/>
    <property type="evidence" value="ECO:0007669"/>
    <property type="project" value="UniProtKB-KW"/>
</dbReference>
<organism evidence="9 10">
    <name type="scientific">Rubus argutus</name>
    <name type="common">Southern blackberry</name>
    <dbReference type="NCBI Taxonomy" id="59490"/>
    <lineage>
        <taxon>Eukaryota</taxon>
        <taxon>Viridiplantae</taxon>
        <taxon>Streptophyta</taxon>
        <taxon>Embryophyta</taxon>
        <taxon>Tracheophyta</taxon>
        <taxon>Spermatophyta</taxon>
        <taxon>Magnoliopsida</taxon>
        <taxon>eudicotyledons</taxon>
        <taxon>Gunneridae</taxon>
        <taxon>Pentapetalae</taxon>
        <taxon>rosids</taxon>
        <taxon>fabids</taxon>
        <taxon>Rosales</taxon>
        <taxon>Rosaceae</taxon>
        <taxon>Rosoideae</taxon>
        <taxon>Rosoideae incertae sedis</taxon>
        <taxon>Rubus</taxon>
    </lineage>
</organism>
<comment type="caution">
    <text evidence="7">Lacks conserved residue(s) required for the propagation of feature annotation.</text>
</comment>
<gene>
    <name evidence="9" type="ORF">M0R45_018893</name>
</gene>
<evidence type="ECO:0000256" key="5">
    <source>
        <dbReference type="ARBA" id="ARBA00022801"/>
    </source>
</evidence>
<dbReference type="InterPro" id="IPR023828">
    <property type="entry name" value="Peptidase_S8_Ser-AS"/>
</dbReference>
<keyword evidence="6" id="KW-0720">Serine protease</keyword>
<dbReference type="GO" id="GO:0005576">
    <property type="term" value="C:extracellular region"/>
    <property type="evidence" value="ECO:0007669"/>
    <property type="project" value="UniProtKB-SubCell"/>
</dbReference>
<evidence type="ECO:0000256" key="1">
    <source>
        <dbReference type="ARBA" id="ARBA00004613"/>
    </source>
</evidence>
<comment type="caution">
    <text evidence="9">The sequence shown here is derived from an EMBL/GenBank/DDBJ whole genome shotgun (WGS) entry which is preliminary data.</text>
</comment>
<evidence type="ECO:0000313" key="10">
    <source>
        <dbReference type="Proteomes" id="UP001457282"/>
    </source>
</evidence>
<evidence type="ECO:0000259" key="8">
    <source>
        <dbReference type="Pfam" id="PF00082"/>
    </source>
</evidence>